<gene>
    <name evidence="5" type="ORF">GCM10011498_24080</name>
</gene>
<dbReference type="InterPro" id="IPR036388">
    <property type="entry name" value="WH-like_DNA-bd_sf"/>
</dbReference>
<keyword evidence="6" id="KW-1185">Reference proteome</keyword>
<dbReference type="PRINTS" id="PR00778">
    <property type="entry name" value="HTHARSR"/>
</dbReference>
<dbReference type="PANTHER" id="PTHR43132:SF2">
    <property type="entry name" value="ARSENICAL RESISTANCE OPERON REPRESSOR ARSR-RELATED"/>
    <property type="match status" value="1"/>
</dbReference>
<dbReference type="GO" id="GO:0003677">
    <property type="term" value="F:DNA binding"/>
    <property type="evidence" value="ECO:0007669"/>
    <property type="project" value="UniProtKB-KW"/>
</dbReference>
<keyword evidence="1" id="KW-0805">Transcription regulation</keyword>
<reference evidence="5" key="1">
    <citation type="journal article" date="2014" name="Int. J. Syst. Evol. Microbiol.">
        <title>Complete genome sequence of Corynebacterium casei LMG S-19264T (=DSM 44701T), isolated from a smear-ripened cheese.</title>
        <authorList>
            <consortium name="US DOE Joint Genome Institute (JGI-PGF)"/>
            <person name="Walter F."/>
            <person name="Albersmeier A."/>
            <person name="Kalinowski J."/>
            <person name="Ruckert C."/>
        </authorList>
    </citation>
    <scope>NUCLEOTIDE SEQUENCE</scope>
    <source>
        <strain evidence="5">CGMCC 1.15880</strain>
    </source>
</reference>
<evidence type="ECO:0000313" key="5">
    <source>
        <dbReference type="EMBL" id="GGA22477.1"/>
    </source>
</evidence>
<dbReference type="SMART" id="SM00418">
    <property type="entry name" value="HTH_ARSR"/>
    <property type="match status" value="1"/>
</dbReference>
<evidence type="ECO:0000256" key="2">
    <source>
        <dbReference type="ARBA" id="ARBA00023125"/>
    </source>
</evidence>
<proteinExistence type="predicted"/>
<dbReference type="Pfam" id="PF12840">
    <property type="entry name" value="HTH_20"/>
    <property type="match status" value="1"/>
</dbReference>
<keyword evidence="2" id="KW-0238">DNA-binding</keyword>
<keyword evidence="3" id="KW-0804">Transcription</keyword>
<protein>
    <submittedName>
        <fullName evidence="5">Transcriptional regulator</fullName>
    </submittedName>
</protein>
<dbReference type="InterPro" id="IPR051011">
    <property type="entry name" value="Metal_resp_trans_reg"/>
</dbReference>
<dbReference type="GO" id="GO:0003700">
    <property type="term" value="F:DNA-binding transcription factor activity"/>
    <property type="evidence" value="ECO:0007669"/>
    <property type="project" value="InterPro"/>
</dbReference>
<organism evidence="5 6">
    <name type="scientific">Neptunicoccus cionae</name>
    <dbReference type="NCBI Taxonomy" id="2035344"/>
    <lineage>
        <taxon>Bacteria</taxon>
        <taxon>Pseudomonadati</taxon>
        <taxon>Pseudomonadota</taxon>
        <taxon>Alphaproteobacteria</taxon>
        <taxon>Rhodobacterales</taxon>
        <taxon>Paracoccaceae</taxon>
        <taxon>Neptunicoccus</taxon>
    </lineage>
</organism>
<evidence type="ECO:0000313" key="6">
    <source>
        <dbReference type="Proteomes" id="UP000628017"/>
    </source>
</evidence>
<evidence type="ECO:0000256" key="3">
    <source>
        <dbReference type="ARBA" id="ARBA00023163"/>
    </source>
</evidence>
<dbReference type="RefSeq" id="WP_188675534.1">
    <property type="nucleotide sequence ID" value="NZ_BMKA01000003.1"/>
</dbReference>
<dbReference type="Proteomes" id="UP000628017">
    <property type="component" value="Unassembled WGS sequence"/>
</dbReference>
<feature type="domain" description="HTH arsR-type" evidence="4">
    <location>
        <begin position="6"/>
        <end position="103"/>
    </location>
</feature>
<dbReference type="SUPFAM" id="SSF46785">
    <property type="entry name" value="Winged helix' DNA-binding domain"/>
    <property type="match status" value="1"/>
</dbReference>
<name>A0A916VRG9_9RHOB</name>
<dbReference type="AlphaFoldDB" id="A0A916VRG9"/>
<dbReference type="InterPro" id="IPR036390">
    <property type="entry name" value="WH_DNA-bd_sf"/>
</dbReference>
<evidence type="ECO:0000259" key="4">
    <source>
        <dbReference type="PROSITE" id="PS50987"/>
    </source>
</evidence>
<dbReference type="Gene3D" id="1.10.10.10">
    <property type="entry name" value="Winged helix-like DNA-binding domain superfamily/Winged helix DNA-binding domain"/>
    <property type="match status" value="1"/>
</dbReference>
<dbReference type="PANTHER" id="PTHR43132">
    <property type="entry name" value="ARSENICAL RESISTANCE OPERON REPRESSOR ARSR-RELATED"/>
    <property type="match status" value="1"/>
</dbReference>
<dbReference type="EMBL" id="BMKA01000003">
    <property type="protein sequence ID" value="GGA22477.1"/>
    <property type="molecule type" value="Genomic_DNA"/>
</dbReference>
<dbReference type="InterPro" id="IPR001845">
    <property type="entry name" value="HTH_ArsR_DNA-bd_dom"/>
</dbReference>
<sequence>MTHGIEKDISIEDAAQAFAALGSEQRLGVLQTLVRAGPEGLSMGELGKRTGVPGSTLNHHLRFLVHAGLVEQAKQGRSVICSSVAYDMTRSLSNFILKNCCADANNPDAHNASQEDR</sequence>
<reference evidence="5" key="2">
    <citation type="submission" date="2020-09" db="EMBL/GenBank/DDBJ databases">
        <authorList>
            <person name="Sun Q."/>
            <person name="Zhou Y."/>
        </authorList>
    </citation>
    <scope>NUCLEOTIDE SEQUENCE</scope>
    <source>
        <strain evidence="5">CGMCC 1.15880</strain>
    </source>
</reference>
<accession>A0A916VRG9</accession>
<comment type="caution">
    <text evidence="5">The sequence shown here is derived from an EMBL/GenBank/DDBJ whole genome shotgun (WGS) entry which is preliminary data.</text>
</comment>
<evidence type="ECO:0000256" key="1">
    <source>
        <dbReference type="ARBA" id="ARBA00023015"/>
    </source>
</evidence>
<dbReference type="InterPro" id="IPR011991">
    <property type="entry name" value="ArsR-like_HTH"/>
</dbReference>
<dbReference type="CDD" id="cd00090">
    <property type="entry name" value="HTH_ARSR"/>
    <property type="match status" value="1"/>
</dbReference>
<dbReference type="PROSITE" id="PS50987">
    <property type="entry name" value="HTH_ARSR_2"/>
    <property type="match status" value="1"/>
</dbReference>